<dbReference type="EMBL" id="JACHJD010000006">
    <property type="protein sequence ID" value="MBB5104992.1"/>
    <property type="molecule type" value="Genomic_DNA"/>
</dbReference>
<dbReference type="InterPro" id="IPR025683">
    <property type="entry name" value="Protein_beta"/>
</dbReference>
<accession>A0A7W8AX86</accession>
<evidence type="ECO:0000313" key="2">
    <source>
        <dbReference type="Proteomes" id="UP000549009"/>
    </source>
</evidence>
<protein>
    <submittedName>
        <fullName evidence="1">Uncharacterized protein</fullName>
    </submittedName>
</protein>
<name>A0A7W8AX86_STRST</name>
<dbReference type="Pfam" id="PF14350">
    <property type="entry name" value="Beta_protein"/>
    <property type="match status" value="1"/>
</dbReference>
<keyword evidence="2" id="KW-1185">Reference proteome</keyword>
<dbReference type="AlphaFoldDB" id="A0A7W8AX86"/>
<dbReference type="Proteomes" id="UP000549009">
    <property type="component" value="Unassembled WGS sequence"/>
</dbReference>
<gene>
    <name evidence="1" type="ORF">FHS40_004085</name>
</gene>
<reference evidence="1 2" key="1">
    <citation type="submission" date="2020-08" db="EMBL/GenBank/DDBJ databases">
        <title>Genomic Encyclopedia of Type Strains, Phase III (KMG-III): the genomes of soil and plant-associated and newly described type strains.</title>
        <authorList>
            <person name="Whitman W."/>
        </authorList>
    </citation>
    <scope>NUCLEOTIDE SEQUENCE [LARGE SCALE GENOMIC DNA]</scope>
    <source>
        <strain evidence="1 2">CECT 3146</strain>
    </source>
</reference>
<sequence>MLEHARSTASGLAIRVMMPGEGDDAVAHGVRDLVARVDPAVEADLLLDLGAVRADRPDAAKESLRALDALMPLMPWRTAAVLGGGFPDVTARLLEHGTAVEPRWDWLAWRELTSSTREFVRRLEYGDYGIDSTRGIARGPSSGKGGPPWGVLRYTTDESFVLMNVLTRGDDRAAAIRAVAWEILALPDFRGATAGVGEAWLRDCARGEGPRGTGNAAIWLRAGNVQHMTYVARSLQP</sequence>
<evidence type="ECO:0000313" key="1">
    <source>
        <dbReference type="EMBL" id="MBB5104992.1"/>
    </source>
</evidence>
<comment type="caution">
    <text evidence="1">The sequence shown here is derived from an EMBL/GenBank/DDBJ whole genome shotgun (WGS) entry which is preliminary data.</text>
</comment>
<proteinExistence type="predicted"/>
<organism evidence="1 2">
    <name type="scientific">Streptomyces spectabilis</name>
    <dbReference type="NCBI Taxonomy" id="68270"/>
    <lineage>
        <taxon>Bacteria</taxon>
        <taxon>Bacillati</taxon>
        <taxon>Actinomycetota</taxon>
        <taxon>Actinomycetes</taxon>
        <taxon>Kitasatosporales</taxon>
        <taxon>Streptomycetaceae</taxon>
        <taxon>Streptomyces</taxon>
    </lineage>
</organism>